<dbReference type="GO" id="GO:0009103">
    <property type="term" value="P:lipopolysaccharide biosynthetic process"/>
    <property type="evidence" value="ECO:0007669"/>
    <property type="project" value="TreeGrafter"/>
</dbReference>
<evidence type="ECO:0000256" key="6">
    <source>
        <dbReference type="ARBA" id="ARBA00023136"/>
    </source>
</evidence>
<dbReference type="PANTHER" id="PTHR22926:SF3">
    <property type="entry name" value="UNDECAPRENYL-PHOSPHATE ALPHA-N-ACETYLGLUCOSAMINYL 1-PHOSPHATE TRANSFERASE"/>
    <property type="match status" value="1"/>
</dbReference>
<reference evidence="9" key="1">
    <citation type="submission" date="2019-09" db="EMBL/GenBank/DDBJ databases">
        <title>Characterisation of the sponge microbiome using genome-centric metagenomics.</title>
        <authorList>
            <person name="Engelberts J.P."/>
            <person name="Robbins S.J."/>
            <person name="De Goeij J.M."/>
            <person name="Aranda M."/>
            <person name="Bell S.C."/>
            <person name="Webster N.S."/>
        </authorList>
    </citation>
    <scope>NUCLEOTIDE SEQUENCE</scope>
    <source>
        <strain evidence="9">SB0662_bin_9</strain>
    </source>
</reference>
<name>A0A6B1DWZ0_9CHLR</name>
<dbReference type="CDD" id="cd06853">
    <property type="entry name" value="GT_WecA_like"/>
    <property type="match status" value="1"/>
</dbReference>
<evidence type="ECO:0000256" key="3">
    <source>
        <dbReference type="ARBA" id="ARBA00022679"/>
    </source>
</evidence>
<dbReference type="GO" id="GO:0046872">
    <property type="term" value="F:metal ion binding"/>
    <property type="evidence" value="ECO:0007669"/>
    <property type="project" value="UniProtKB-KW"/>
</dbReference>
<evidence type="ECO:0000256" key="7">
    <source>
        <dbReference type="PIRSR" id="PIRSR600715-1"/>
    </source>
</evidence>
<dbReference type="InterPro" id="IPR000715">
    <property type="entry name" value="Glycosyl_transferase_4"/>
</dbReference>
<comment type="cofactor">
    <cofactor evidence="7">
        <name>Mg(2+)</name>
        <dbReference type="ChEBI" id="CHEBI:18420"/>
    </cofactor>
</comment>
<comment type="subcellular location">
    <subcellularLocation>
        <location evidence="1">Cell membrane</location>
        <topology evidence="1">Multi-pass membrane protein</topology>
    </subcellularLocation>
</comment>
<dbReference type="GO" id="GO:0044038">
    <property type="term" value="P:cell wall macromolecule biosynthetic process"/>
    <property type="evidence" value="ECO:0007669"/>
    <property type="project" value="TreeGrafter"/>
</dbReference>
<feature type="transmembrane region" description="Helical" evidence="8">
    <location>
        <begin position="253"/>
        <end position="282"/>
    </location>
</feature>
<comment type="caution">
    <text evidence="9">The sequence shown here is derived from an EMBL/GenBank/DDBJ whole genome shotgun (WGS) entry which is preliminary data.</text>
</comment>
<proteinExistence type="predicted"/>
<dbReference type="GO" id="GO:0016780">
    <property type="term" value="F:phosphotransferase activity, for other substituted phosphate groups"/>
    <property type="evidence" value="ECO:0007669"/>
    <property type="project" value="InterPro"/>
</dbReference>
<accession>A0A6B1DWZ0</accession>
<gene>
    <name evidence="9" type="ORF">F4Y08_16435</name>
</gene>
<keyword evidence="7" id="KW-0460">Magnesium</keyword>
<protein>
    <submittedName>
        <fullName evidence="9">Undecaprenyl/decaprenyl-phosphate alpha-N-acetylglucosaminyl 1-phosphate transferase</fullName>
    </submittedName>
</protein>
<evidence type="ECO:0000256" key="5">
    <source>
        <dbReference type="ARBA" id="ARBA00022989"/>
    </source>
</evidence>
<feature type="transmembrane region" description="Helical" evidence="8">
    <location>
        <begin position="102"/>
        <end position="118"/>
    </location>
</feature>
<evidence type="ECO:0000256" key="8">
    <source>
        <dbReference type="SAM" id="Phobius"/>
    </source>
</evidence>
<organism evidence="9">
    <name type="scientific">Caldilineaceae bacterium SB0662_bin_9</name>
    <dbReference type="NCBI Taxonomy" id="2605258"/>
    <lineage>
        <taxon>Bacteria</taxon>
        <taxon>Bacillati</taxon>
        <taxon>Chloroflexota</taxon>
        <taxon>Caldilineae</taxon>
        <taxon>Caldilineales</taxon>
        <taxon>Caldilineaceae</taxon>
    </lineage>
</organism>
<feature type="transmembrane region" description="Helical" evidence="8">
    <location>
        <begin position="167"/>
        <end position="187"/>
    </location>
</feature>
<feature type="transmembrane region" description="Helical" evidence="8">
    <location>
        <begin position="345"/>
        <end position="363"/>
    </location>
</feature>
<evidence type="ECO:0000256" key="1">
    <source>
        <dbReference type="ARBA" id="ARBA00004651"/>
    </source>
</evidence>
<sequence length="372" mass="40039">MPVLHTTAMVDVAFYVVLGLVAALASAMLSPVSGWLGRTWGLVDRPGGRRQHRGIVPRTGGLALWASFTLVLGLYLAVQEAAGPELRAWLPVSHDPLEDRRIWALLGGSAFCAVWGIVDDRFDLASRWQYLIQIGAGLIAMAGLIFIKHVNNPLGPGLLFGPDGFPWWLVLAVTVFWFMGCINTVNWLDGLSGLAAGVSAILCAVLVVHMLYVLPEPQASVAVIPTILLGVIVGFLPANLWRRSLFMGSSGSYFLGNAVAAVGIMGGAKIATVMMVLGLPIVDVAWLIFSRLRRGVAPWTSGRDHLHFVLLDRGVPERAIVFAYYLFCCLFGALTLLLDDRINKLLALLALGLGAVTVMALLGRDYSEPKSG</sequence>
<dbReference type="GO" id="GO:0071555">
    <property type="term" value="P:cell wall organization"/>
    <property type="evidence" value="ECO:0007669"/>
    <property type="project" value="TreeGrafter"/>
</dbReference>
<dbReference type="EMBL" id="VXPY01000119">
    <property type="protein sequence ID" value="MYD91891.1"/>
    <property type="molecule type" value="Genomic_DNA"/>
</dbReference>
<feature type="transmembrane region" description="Helical" evidence="8">
    <location>
        <begin position="319"/>
        <end position="338"/>
    </location>
</feature>
<keyword evidence="7" id="KW-0479">Metal-binding</keyword>
<dbReference type="Pfam" id="PF00953">
    <property type="entry name" value="Glycos_transf_4"/>
    <property type="match status" value="1"/>
</dbReference>
<evidence type="ECO:0000256" key="2">
    <source>
        <dbReference type="ARBA" id="ARBA00022475"/>
    </source>
</evidence>
<dbReference type="GO" id="GO:0005886">
    <property type="term" value="C:plasma membrane"/>
    <property type="evidence" value="ECO:0007669"/>
    <property type="project" value="UniProtKB-SubCell"/>
</dbReference>
<feature type="transmembrane region" description="Helical" evidence="8">
    <location>
        <begin position="62"/>
        <end position="82"/>
    </location>
</feature>
<keyword evidence="3 9" id="KW-0808">Transferase</keyword>
<evidence type="ECO:0000313" key="9">
    <source>
        <dbReference type="EMBL" id="MYD91891.1"/>
    </source>
</evidence>
<keyword evidence="4 8" id="KW-0812">Transmembrane</keyword>
<feature type="transmembrane region" description="Helical" evidence="8">
    <location>
        <begin position="220"/>
        <end position="241"/>
    </location>
</feature>
<keyword evidence="2" id="KW-1003">Cell membrane</keyword>
<dbReference type="AlphaFoldDB" id="A0A6B1DWZ0"/>
<feature type="binding site" evidence="7">
    <location>
        <position position="186"/>
    </location>
    <ligand>
        <name>Mg(2+)</name>
        <dbReference type="ChEBI" id="CHEBI:18420"/>
    </ligand>
</feature>
<evidence type="ECO:0000256" key="4">
    <source>
        <dbReference type="ARBA" id="ARBA00022692"/>
    </source>
</evidence>
<feature type="transmembrane region" description="Helical" evidence="8">
    <location>
        <begin position="12"/>
        <end position="41"/>
    </location>
</feature>
<keyword evidence="6 8" id="KW-0472">Membrane</keyword>
<dbReference type="PANTHER" id="PTHR22926">
    <property type="entry name" value="PHOSPHO-N-ACETYLMURAMOYL-PENTAPEPTIDE-TRANSFERASE"/>
    <property type="match status" value="1"/>
</dbReference>
<feature type="transmembrane region" description="Helical" evidence="8">
    <location>
        <begin position="130"/>
        <end position="147"/>
    </location>
</feature>
<feature type="transmembrane region" description="Helical" evidence="8">
    <location>
        <begin position="194"/>
        <end position="214"/>
    </location>
</feature>
<keyword evidence="5 8" id="KW-1133">Transmembrane helix</keyword>